<sequence length="51" mass="6004">MLIAINEDERSIIHDMFDNFIVLLLEKDNALNMTGCNTYKEFVDDMVEYIC</sequence>
<dbReference type="RefSeq" id="WP_184094136.1">
    <property type="nucleotide sequence ID" value="NZ_AP023367.1"/>
</dbReference>
<dbReference type="AlphaFoldDB" id="A0A6S6R1X7"/>
<organism evidence="1 2">
    <name type="scientific">Anaerocolumna cellulosilytica</name>
    <dbReference type="NCBI Taxonomy" id="433286"/>
    <lineage>
        <taxon>Bacteria</taxon>
        <taxon>Bacillati</taxon>
        <taxon>Bacillota</taxon>
        <taxon>Clostridia</taxon>
        <taxon>Lachnospirales</taxon>
        <taxon>Lachnospiraceae</taxon>
        <taxon>Anaerocolumna</taxon>
    </lineage>
</organism>
<gene>
    <name evidence="1" type="ORF">acsn021_29080</name>
</gene>
<protein>
    <submittedName>
        <fullName evidence="1">Uncharacterized protein</fullName>
    </submittedName>
</protein>
<evidence type="ECO:0000313" key="1">
    <source>
        <dbReference type="EMBL" id="BCJ95339.1"/>
    </source>
</evidence>
<name>A0A6S6R1X7_9FIRM</name>
<dbReference type="KEGG" id="acel:acsn021_29080"/>
<proteinExistence type="predicted"/>
<evidence type="ECO:0000313" key="2">
    <source>
        <dbReference type="Proteomes" id="UP000515561"/>
    </source>
</evidence>
<keyword evidence="2" id="KW-1185">Reference proteome</keyword>
<reference evidence="1 2" key="1">
    <citation type="journal article" date="2016" name="Int. J. Syst. Evol. Microbiol.">
        <title>Descriptions of Anaerotaenia torta gen. nov., sp. nov. and Anaerocolumna cellulosilytica gen. nov., sp. nov. isolated from a methanogenic reactor of cattle waste.</title>
        <authorList>
            <person name="Uek A."/>
            <person name="Ohtaki Y."/>
            <person name="Kaku N."/>
            <person name="Ueki K."/>
        </authorList>
    </citation>
    <scope>NUCLEOTIDE SEQUENCE [LARGE SCALE GENOMIC DNA]</scope>
    <source>
        <strain evidence="1 2">SN021</strain>
    </source>
</reference>
<accession>A0A6S6R1X7</accession>
<dbReference type="Proteomes" id="UP000515561">
    <property type="component" value="Chromosome"/>
</dbReference>
<dbReference type="EMBL" id="AP023367">
    <property type="protein sequence ID" value="BCJ95339.1"/>
    <property type="molecule type" value="Genomic_DNA"/>
</dbReference>